<evidence type="ECO:0000256" key="4">
    <source>
        <dbReference type="SAM" id="MobiDB-lite"/>
    </source>
</evidence>
<evidence type="ECO:0000256" key="2">
    <source>
        <dbReference type="ARBA" id="ARBA00022614"/>
    </source>
</evidence>
<evidence type="ECO:0000256" key="3">
    <source>
        <dbReference type="ARBA" id="ARBA00022737"/>
    </source>
</evidence>
<keyword evidence="2" id="KW-0433">Leucine-rich repeat</keyword>
<organism evidence="5 6">
    <name type="scientific">Dunaliella salina</name>
    <name type="common">Green alga</name>
    <name type="synonym">Protococcus salinus</name>
    <dbReference type="NCBI Taxonomy" id="3046"/>
    <lineage>
        <taxon>Eukaryota</taxon>
        <taxon>Viridiplantae</taxon>
        <taxon>Chlorophyta</taxon>
        <taxon>core chlorophytes</taxon>
        <taxon>Chlorophyceae</taxon>
        <taxon>CS clade</taxon>
        <taxon>Chlamydomonadales</taxon>
        <taxon>Dunaliellaceae</taxon>
        <taxon>Dunaliella</taxon>
    </lineage>
</organism>
<proteinExistence type="predicted"/>
<keyword evidence="3" id="KW-0677">Repeat</keyword>
<evidence type="ECO:0000313" key="6">
    <source>
        <dbReference type="Proteomes" id="UP000815325"/>
    </source>
</evidence>
<feature type="region of interest" description="Disordered" evidence="4">
    <location>
        <begin position="139"/>
        <end position="258"/>
    </location>
</feature>
<dbReference type="Pfam" id="PF14580">
    <property type="entry name" value="LRR_9"/>
    <property type="match status" value="1"/>
</dbReference>
<feature type="compositionally biased region" description="Low complexity" evidence="4">
    <location>
        <begin position="146"/>
        <end position="159"/>
    </location>
</feature>
<evidence type="ECO:0000313" key="5">
    <source>
        <dbReference type="EMBL" id="KAF5840027.1"/>
    </source>
</evidence>
<protein>
    <submittedName>
        <fullName evidence="5">Uncharacterized protein</fullName>
    </submittedName>
</protein>
<dbReference type="PANTHER" id="PTHR18849">
    <property type="entry name" value="LEUCINE RICH REPEAT PROTEIN"/>
    <property type="match status" value="1"/>
</dbReference>
<reference evidence="5" key="1">
    <citation type="submission" date="2017-08" db="EMBL/GenBank/DDBJ databases">
        <authorList>
            <person name="Polle J.E."/>
            <person name="Barry K."/>
            <person name="Cushman J."/>
            <person name="Schmutz J."/>
            <person name="Tran D."/>
            <person name="Hathwaick L.T."/>
            <person name="Yim W.C."/>
            <person name="Jenkins J."/>
            <person name="Mckie-Krisberg Z.M."/>
            <person name="Prochnik S."/>
            <person name="Lindquist E."/>
            <person name="Dockter R.B."/>
            <person name="Adam C."/>
            <person name="Molina H."/>
            <person name="Bunkerborg J."/>
            <person name="Jin E."/>
            <person name="Buchheim M."/>
            <person name="Magnuson J."/>
        </authorList>
    </citation>
    <scope>NUCLEOTIDE SEQUENCE</scope>
    <source>
        <strain evidence="5">CCAP 19/18</strain>
    </source>
</reference>
<feature type="compositionally biased region" description="Gly residues" evidence="4">
    <location>
        <begin position="245"/>
        <end position="255"/>
    </location>
</feature>
<keyword evidence="6" id="KW-1185">Reference proteome</keyword>
<gene>
    <name evidence="5" type="ORF">DUNSADRAFT_18064</name>
</gene>
<feature type="compositionally biased region" description="Pro residues" evidence="4">
    <location>
        <begin position="185"/>
        <end position="213"/>
    </location>
</feature>
<evidence type="ECO:0000256" key="1">
    <source>
        <dbReference type="ARBA" id="ARBA00004430"/>
    </source>
</evidence>
<dbReference type="InterPro" id="IPR032675">
    <property type="entry name" value="LRR_dom_sf"/>
</dbReference>
<dbReference type="InterPro" id="IPR001611">
    <property type="entry name" value="Leu-rich_rpt"/>
</dbReference>
<sequence>MVLLTEQIIRGKTRLDRLDEVKNLNLWGQDLSDVSILSMMPNVEVLSLSVNHIPSLRDFRHCTKLQELYLRKNYIADISDIRYLAGLHDLRVLWLCDNPCADHPLYRQIVARMLPSVEKLDNQEITPQDREVAMRNPDLDQFVGGSAPSPSPKSAAPSPQLNRLPSGPQLEQTPSASKPMAVGGPPSPPLPPPIPPQFIPPPTPQYIPPPTPAEPSYGRGDRYAAASPPRQTWDRQPSARQSGGASNGGVSADGGGPRRKKNILYAVMALVGELDEDDLFYVKREVEERLGALGR</sequence>
<dbReference type="SUPFAM" id="SSF52058">
    <property type="entry name" value="L domain-like"/>
    <property type="match status" value="1"/>
</dbReference>
<dbReference type="PROSITE" id="PS51450">
    <property type="entry name" value="LRR"/>
    <property type="match status" value="2"/>
</dbReference>
<dbReference type="PANTHER" id="PTHR18849:SF0">
    <property type="entry name" value="CILIA- AND FLAGELLA-ASSOCIATED PROTEIN 410-RELATED"/>
    <property type="match status" value="1"/>
</dbReference>
<accession>A0ABQ7GZI9</accession>
<dbReference type="Gene3D" id="3.80.10.10">
    <property type="entry name" value="Ribonuclease Inhibitor"/>
    <property type="match status" value="1"/>
</dbReference>
<dbReference type="EMBL" id="MU069526">
    <property type="protein sequence ID" value="KAF5840027.1"/>
    <property type="molecule type" value="Genomic_DNA"/>
</dbReference>
<dbReference type="Proteomes" id="UP000815325">
    <property type="component" value="Unassembled WGS sequence"/>
</dbReference>
<feature type="compositionally biased region" description="Polar residues" evidence="4">
    <location>
        <begin position="234"/>
        <end position="244"/>
    </location>
</feature>
<comment type="caution">
    <text evidence="5">The sequence shown here is derived from an EMBL/GenBank/DDBJ whole genome shotgun (WGS) entry which is preliminary data.</text>
</comment>
<name>A0ABQ7GZI9_DUNSA</name>
<comment type="subcellular location">
    <subcellularLocation>
        <location evidence="1">Cytoplasm</location>
        <location evidence="1">Cytoskeleton</location>
        <location evidence="1">Cilium axoneme</location>
    </subcellularLocation>
</comment>